<dbReference type="InterPro" id="IPR011662">
    <property type="entry name" value="Secretin/TonB_short_N"/>
</dbReference>
<dbReference type="Pfam" id="PF07660">
    <property type="entry name" value="STN"/>
    <property type="match status" value="1"/>
</dbReference>
<evidence type="ECO:0000256" key="1">
    <source>
        <dbReference type="ARBA" id="ARBA00004571"/>
    </source>
</evidence>
<evidence type="ECO:0000256" key="11">
    <source>
        <dbReference type="ARBA" id="ARBA00023136"/>
    </source>
</evidence>
<dbReference type="Proteomes" id="UP001269819">
    <property type="component" value="Unassembled WGS sequence"/>
</dbReference>
<keyword evidence="9" id="KW-0406">Ion transport</keyword>
<evidence type="ECO:0000313" key="19">
    <source>
        <dbReference type="Proteomes" id="UP001269819"/>
    </source>
</evidence>
<keyword evidence="3 14" id="KW-0813">Transport</keyword>
<evidence type="ECO:0000256" key="7">
    <source>
        <dbReference type="ARBA" id="ARBA00022729"/>
    </source>
</evidence>
<keyword evidence="19" id="KW-1185">Reference proteome</keyword>
<comment type="caution">
    <text evidence="18">The sequence shown here is derived from an EMBL/GenBank/DDBJ whole genome shotgun (WGS) entry which is preliminary data.</text>
</comment>
<evidence type="ECO:0000256" key="5">
    <source>
        <dbReference type="ARBA" id="ARBA00022496"/>
    </source>
</evidence>
<sequence length="798" mass="87560">MLAVAIAASGLGMAVPVMAESPVAEANQASFNVAPGALSSVLNQLARQAGITLSFDPAQVGGLQSQGVAGSYSVEQAIRQALAGTGCVVSRTESGGYSVKRGAAESSRRQLPALTISAEAVQEIALGSVEGYVAHRTASATKTDIPLMETPQSISVLTADFVDAIGSESLADALTYAPGVNTAPWGDQSHYDWLYIRGADAYSPGFYLDGLQLRNSGNWGLWKTENYGLERIELLRGPSSTLYGQGGPGGVVNLVSKRPEADGPNEIRAQLGSHNHKQLAVDVTGALDQEGQWLYRVTGLLRDAELSTADLDNDRLFLAPSLTWQPNDDTRLTLLSQYMRERTGAVWHGYPTEGTLLENPNGDIPISTLLGEPDFNRYHQDQWMLGYEFEHYLTDSLRVQQNARYGTFDLDYGVIWSNGWVTQNEADPAAAENFRVVNRTPFASDEEATSVTVDTRLLAETRLGRWDHTTVLGWDYQYTRMDVLANYGGTVAPLDLYAPRYGASVELADPFINGTTRLHQSGIYLQNQAKFDDRWIVTVGGRYDQASVDNEDFNSNSRSDNSDYEFTGRAGLVYVADNGFAPYLSYSESFMPNTTINPENGQPFEPETGRQYELGARYQPLGHRARYAVAAFETVRSDYVVWEWSSGGPRQTGENTIRGIEFEAQAEPVDNLNLHASYSWIPKADVTESANAAQVGKQDLAVSEHQVSVWSDYRLENGLKLGLGVRYTGSNDGTKEEAPKPLPSSTLVDALVSYELPDWLFSLNVRNLTDRETLPACGSDECYYGERRKVVANVSYRW</sequence>
<evidence type="ECO:0000256" key="10">
    <source>
        <dbReference type="ARBA" id="ARBA00023077"/>
    </source>
</evidence>
<evidence type="ECO:0000259" key="17">
    <source>
        <dbReference type="SMART" id="SM00965"/>
    </source>
</evidence>
<dbReference type="Gene3D" id="2.170.130.10">
    <property type="entry name" value="TonB-dependent receptor, plug domain"/>
    <property type="match status" value="1"/>
</dbReference>
<name>A0ABU3W3W5_9GAMM</name>
<keyword evidence="8" id="KW-0408">Iron</keyword>
<evidence type="ECO:0000256" key="4">
    <source>
        <dbReference type="ARBA" id="ARBA00022452"/>
    </source>
</evidence>
<feature type="chain" id="PRO_5045804262" evidence="16">
    <location>
        <begin position="20"/>
        <end position="798"/>
    </location>
</feature>
<keyword evidence="11 14" id="KW-0472">Membrane</keyword>
<dbReference type="InterPro" id="IPR037066">
    <property type="entry name" value="Plug_dom_sf"/>
</dbReference>
<evidence type="ECO:0000256" key="6">
    <source>
        <dbReference type="ARBA" id="ARBA00022692"/>
    </source>
</evidence>
<comment type="subcellular location">
    <subcellularLocation>
        <location evidence="1 14">Cell outer membrane</location>
        <topology evidence="1 14">Multi-pass membrane protein</topology>
    </subcellularLocation>
</comment>
<evidence type="ECO:0000256" key="3">
    <source>
        <dbReference type="ARBA" id="ARBA00022448"/>
    </source>
</evidence>
<keyword evidence="6 14" id="KW-0812">Transmembrane</keyword>
<dbReference type="InterPro" id="IPR010105">
    <property type="entry name" value="TonB_sidphr_rcpt"/>
</dbReference>
<evidence type="ECO:0000256" key="9">
    <source>
        <dbReference type="ARBA" id="ARBA00023065"/>
    </source>
</evidence>
<proteinExistence type="inferred from homology"/>
<dbReference type="PANTHER" id="PTHR32552:SF68">
    <property type="entry name" value="FERRICHROME OUTER MEMBRANE TRANSPORTER_PHAGE RECEPTOR"/>
    <property type="match status" value="1"/>
</dbReference>
<dbReference type="InterPro" id="IPR036942">
    <property type="entry name" value="Beta-barrel_TonB_sf"/>
</dbReference>
<dbReference type="CDD" id="cd01347">
    <property type="entry name" value="ligand_gated_channel"/>
    <property type="match status" value="1"/>
</dbReference>
<organism evidence="18 19">
    <name type="scientific">Marinobacter xestospongiae</name>
    <dbReference type="NCBI Taxonomy" id="994319"/>
    <lineage>
        <taxon>Bacteria</taxon>
        <taxon>Pseudomonadati</taxon>
        <taxon>Pseudomonadota</taxon>
        <taxon>Gammaproteobacteria</taxon>
        <taxon>Pseudomonadales</taxon>
        <taxon>Marinobacteraceae</taxon>
        <taxon>Marinobacter</taxon>
    </lineage>
</organism>
<keyword evidence="10 15" id="KW-0798">TonB box</keyword>
<gene>
    <name evidence="18" type="ORF">RYS15_21260</name>
</gene>
<dbReference type="EMBL" id="JAWIIJ010000032">
    <property type="protein sequence ID" value="MDV2081225.1"/>
    <property type="molecule type" value="Genomic_DNA"/>
</dbReference>
<feature type="domain" description="Secretin/TonB short N-terminal" evidence="17">
    <location>
        <begin position="51"/>
        <end position="102"/>
    </location>
</feature>
<dbReference type="Gene3D" id="3.55.50.30">
    <property type="match status" value="1"/>
</dbReference>
<keyword evidence="4 14" id="KW-1134">Transmembrane beta strand</keyword>
<evidence type="ECO:0000313" key="18">
    <source>
        <dbReference type="EMBL" id="MDV2081225.1"/>
    </source>
</evidence>
<dbReference type="InterPro" id="IPR012910">
    <property type="entry name" value="Plug_dom"/>
</dbReference>
<dbReference type="Pfam" id="PF07715">
    <property type="entry name" value="Plug"/>
    <property type="match status" value="1"/>
</dbReference>
<evidence type="ECO:0000256" key="13">
    <source>
        <dbReference type="ARBA" id="ARBA00023237"/>
    </source>
</evidence>
<protein>
    <submittedName>
        <fullName evidence="18">TonB-dependent siderophore receptor</fullName>
    </submittedName>
</protein>
<dbReference type="PROSITE" id="PS52016">
    <property type="entry name" value="TONB_DEPENDENT_REC_3"/>
    <property type="match status" value="1"/>
</dbReference>
<dbReference type="Pfam" id="PF00593">
    <property type="entry name" value="TonB_dep_Rec_b-barrel"/>
    <property type="match status" value="1"/>
</dbReference>
<comment type="similarity">
    <text evidence="2 14 15">Belongs to the TonB-dependent receptor family.</text>
</comment>
<evidence type="ECO:0000256" key="8">
    <source>
        <dbReference type="ARBA" id="ARBA00023004"/>
    </source>
</evidence>
<dbReference type="InterPro" id="IPR039426">
    <property type="entry name" value="TonB-dep_rcpt-like"/>
</dbReference>
<keyword evidence="7 16" id="KW-0732">Signal</keyword>
<keyword evidence="12 18" id="KW-0675">Receptor</keyword>
<keyword evidence="13 14" id="KW-0998">Cell outer membrane</keyword>
<dbReference type="PANTHER" id="PTHR32552">
    <property type="entry name" value="FERRICHROME IRON RECEPTOR-RELATED"/>
    <property type="match status" value="1"/>
</dbReference>
<keyword evidence="5" id="KW-0410">Iron transport</keyword>
<accession>A0ABU3W3W5</accession>
<evidence type="ECO:0000256" key="12">
    <source>
        <dbReference type="ARBA" id="ARBA00023170"/>
    </source>
</evidence>
<dbReference type="SUPFAM" id="SSF56935">
    <property type="entry name" value="Porins"/>
    <property type="match status" value="1"/>
</dbReference>
<dbReference type="Gene3D" id="2.40.170.20">
    <property type="entry name" value="TonB-dependent receptor, beta-barrel domain"/>
    <property type="match status" value="1"/>
</dbReference>
<reference evidence="18 19" key="1">
    <citation type="submission" date="2023-10" db="EMBL/GenBank/DDBJ databases">
        <title>Characteristics and mechanism of a salt-tolerant marine origin heterotrophic nitrifying- aerobic denitrifying bacteria Marinobacter xestospongiae HN1.</title>
        <authorList>
            <person name="Qi R."/>
        </authorList>
    </citation>
    <scope>NUCLEOTIDE SEQUENCE [LARGE SCALE GENOMIC DNA]</scope>
    <source>
        <strain evidence="18 19">HN1</strain>
    </source>
</reference>
<dbReference type="NCBIfam" id="TIGR01783">
    <property type="entry name" value="TonB-siderophor"/>
    <property type="match status" value="1"/>
</dbReference>
<evidence type="ECO:0000256" key="16">
    <source>
        <dbReference type="SAM" id="SignalP"/>
    </source>
</evidence>
<evidence type="ECO:0000256" key="2">
    <source>
        <dbReference type="ARBA" id="ARBA00009810"/>
    </source>
</evidence>
<dbReference type="SMART" id="SM00965">
    <property type="entry name" value="STN"/>
    <property type="match status" value="1"/>
</dbReference>
<evidence type="ECO:0000256" key="15">
    <source>
        <dbReference type="RuleBase" id="RU003357"/>
    </source>
</evidence>
<feature type="signal peptide" evidence="16">
    <location>
        <begin position="1"/>
        <end position="19"/>
    </location>
</feature>
<dbReference type="RefSeq" id="WP_316975498.1">
    <property type="nucleotide sequence ID" value="NZ_JAWIIJ010000032.1"/>
</dbReference>
<evidence type="ECO:0000256" key="14">
    <source>
        <dbReference type="PROSITE-ProRule" id="PRU01360"/>
    </source>
</evidence>
<dbReference type="InterPro" id="IPR000531">
    <property type="entry name" value="Beta-barrel_TonB"/>
</dbReference>